<accession>A0ACC5RU84</accession>
<organism evidence="1 2">
    <name type="scientific">Enterobacter agglomerans</name>
    <name type="common">Erwinia herbicola</name>
    <name type="synonym">Pantoea agglomerans</name>
    <dbReference type="NCBI Taxonomy" id="549"/>
    <lineage>
        <taxon>Bacteria</taxon>
        <taxon>Pseudomonadati</taxon>
        <taxon>Pseudomonadota</taxon>
        <taxon>Gammaproteobacteria</taxon>
        <taxon>Enterobacterales</taxon>
        <taxon>Erwiniaceae</taxon>
        <taxon>Pantoea</taxon>
        <taxon>Pantoea agglomerans group</taxon>
    </lineage>
</organism>
<sequence length="276" mass="29238">MENGFSIALTPVQLAAVMADESVLTERIWGSIGFLGSVLELASATTLCLVPEPTGVTKAGCIIVGAHSLDGMSASAYQVYSGKPTASMTARATAGIAKDLGVDKPTADQIGIAVDVVIPFSIAGVARVASVRMGQISLMKHEAVKGTKGGGHTIKKHIGQSESEMRDKIKRGLQSGSLNPFSGATSSFYNLNIAEKALSEAIKANRSRIRIWAKSTSPDRTGNYLELSYTHSSPVGSVIAVRSGKMIETNKIEFVLSKKQYNNKPYYILTAFPILG</sequence>
<keyword evidence="2" id="KW-1185">Reference proteome</keyword>
<name>A0ACC5RU84_ENTAG</name>
<comment type="caution">
    <text evidence="1">The sequence shown here is derived from an EMBL/GenBank/DDBJ whole genome shotgun (WGS) entry which is preliminary data.</text>
</comment>
<protein>
    <submittedName>
        <fullName evidence="1">Uncharacterized protein</fullName>
    </submittedName>
</protein>
<dbReference type="EMBL" id="JAEOXF010000031">
    <property type="protein sequence ID" value="MBK4728239.1"/>
    <property type="molecule type" value="Genomic_DNA"/>
</dbReference>
<proteinExistence type="predicted"/>
<dbReference type="Proteomes" id="UP000633731">
    <property type="component" value="Unassembled WGS sequence"/>
</dbReference>
<gene>
    <name evidence="1" type="ORF">JJL49_23745</name>
</gene>
<reference evidence="1" key="1">
    <citation type="submission" date="2021-01" db="EMBL/GenBank/DDBJ databases">
        <title>Draft genome of Pantoea agglomerans Eh 335.</title>
        <authorList>
            <person name="Emsley S.A."/>
            <person name="Oline D.K."/>
            <person name="Saw J.H."/>
            <person name="Ushijima B."/>
            <person name="Videau P."/>
            <person name="Koyack M.J."/>
        </authorList>
    </citation>
    <scope>NUCLEOTIDE SEQUENCE</scope>
    <source>
        <strain evidence="1">Eh 335</strain>
    </source>
</reference>
<evidence type="ECO:0000313" key="2">
    <source>
        <dbReference type="Proteomes" id="UP000633731"/>
    </source>
</evidence>
<evidence type="ECO:0000313" key="1">
    <source>
        <dbReference type="EMBL" id="MBK4728239.1"/>
    </source>
</evidence>